<feature type="modified residue" description="4-aspartylphosphate" evidence="13">
    <location>
        <position position="618"/>
    </location>
</feature>
<evidence type="ECO:0000259" key="16">
    <source>
        <dbReference type="PROSITE" id="PS50109"/>
    </source>
</evidence>
<dbReference type="SUPFAM" id="SSF52172">
    <property type="entry name" value="CheY-like"/>
    <property type="match status" value="1"/>
</dbReference>
<keyword evidence="14" id="KW-1133">Transmembrane helix</keyword>
<dbReference type="GO" id="GO:0000155">
    <property type="term" value="F:phosphorelay sensor kinase activity"/>
    <property type="evidence" value="ECO:0007669"/>
    <property type="project" value="InterPro"/>
</dbReference>
<evidence type="ECO:0000256" key="9">
    <source>
        <dbReference type="ARBA" id="ARBA00022777"/>
    </source>
</evidence>
<dbReference type="PANTHER" id="PTHR43047">
    <property type="entry name" value="TWO-COMPONENT HISTIDINE PROTEIN KINASE"/>
    <property type="match status" value="1"/>
</dbReference>
<dbReference type="Gene3D" id="3.40.50.2300">
    <property type="match status" value="1"/>
</dbReference>
<dbReference type="CDD" id="cd00082">
    <property type="entry name" value="HisKA"/>
    <property type="match status" value="1"/>
</dbReference>
<keyword evidence="9" id="KW-0418">Kinase</keyword>
<dbReference type="SUPFAM" id="SSF47384">
    <property type="entry name" value="Homodimeric domain of signal transducing histidine kinase"/>
    <property type="match status" value="1"/>
</dbReference>
<dbReference type="InterPro" id="IPR005467">
    <property type="entry name" value="His_kinase_dom"/>
</dbReference>
<keyword evidence="8" id="KW-0547">Nucleotide-binding</keyword>
<accession>A0A6I6JQV8</accession>
<dbReference type="CDD" id="cd16922">
    <property type="entry name" value="HATPase_EvgS-ArcB-TorS-like"/>
    <property type="match status" value="1"/>
</dbReference>
<dbReference type="SMART" id="SM00388">
    <property type="entry name" value="HisKA"/>
    <property type="match status" value="1"/>
</dbReference>
<dbReference type="EMBL" id="CP046401">
    <property type="protein sequence ID" value="QGY45395.1"/>
    <property type="molecule type" value="Genomic_DNA"/>
</dbReference>
<name>A0A6I6JQV8_9BACT</name>
<comment type="catalytic activity">
    <reaction evidence="1">
        <text>ATP + protein L-histidine = ADP + protein N-phospho-L-histidine.</text>
        <dbReference type="EC" id="2.7.13.3"/>
    </reaction>
</comment>
<dbReference type="InterPro" id="IPR001789">
    <property type="entry name" value="Sig_transdc_resp-reg_receiver"/>
</dbReference>
<dbReference type="Proteomes" id="UP000428260">
    <property type="component" value="Chromosome"/>
</dbReference>
<dbReference type="Gene3D" id="1.10.287.130">
    <property type="match status" value="1"/>
</dbReference>
<sequence length="687" mass="78339">MEGRKLLLLFILFISFYSSQAQYEVMVSTNYPPYNYLDENDKLVGFNIDILNAINNVYHAEIKVTGSKWQEANTYLQEGKIQAIAGAHYPGTPDSEYDYTRSVIQTSHCFLYNRKFRNKISVDEIRTIKNPLIVLWENDVLTHYVESINPNTRFVFVDNYQSLLEELEKKDVTCAFSQKIASMYYAGILDKPYINPGNEDILERSMGFKISKSAPQLTEMLNNGLEIIMSNGEYQRIYSKWIKDYNTQSNNWQHFTKYFILAGVIVLLVILILLAFNSILKIRVRNRTKDLHLQLKLNTQITEELEKQKIKAEESDKMKSAFLANMSHEIRTPMNGIMGFTELLKSHNYSQSEHKNFIEIIQQSGERMLTTINNIIEISKIESGVESVQICETNIEKIVHELFLFFAREAKEKGVDLIIEQKEINTNQPFFSDAYKVNSILTNLIKNALKFTHNGYVKIGYTVSDTNASFYISDSGIGIENEKQDAIFNYFIQADSSISSRFEGSGLGLSICKEYTKMLDGEIRVESETDKGSTFYVDIPNNLGSAVPTPCEIPSQTQTKPKIPTGLKVIVAEDDKISFFFLNYILEGISAKILHATNGMKAIELVKENPDTDIVLMDSKMPVLNGIDAVKEIRKFNPDVYIIAQTAYAIDDYKSKTLEAGCNNYIEKPVNKDKLLEIISEGITKTN</sequence>
<evidence type="ECO:0000256" key="2">
    <source>
        <dbReference type="ARBA" id="ARBA00004236"/>
    </source>
</evidence>
<dbReference type="PROSITE" id="PS50109">
    <property type="entry name" value="HIS_KIN"/>
    <property type="match status" value="1"/>
</dbReference>
<dbReference type="GO" id="GO:0045121">
    <property type="term" value="C:membrane raft"/>
    <property type="evidence" value="ECO:0007669"/>
    <property type="project" value="UniProtKB-SubCell"/>
</dbReference>
<evidence type="ECO:0000256" key="12">
    <source>
        <dbReference type="ARBA" id="ARBA00023136"/>
    </source>
</evidence>
<dbReference type="InterPro" id="IPR036097">
    <property type="entry name" value="HisK_dim/P_sf"/>
</dbReference>
<dbReference type="AlphaFoldDB" id="A0A6I6JQV8"/>
<feature type="transmembrane region" description="Helical" evidence="14">
    <location>
        <begin position="258"/>
        <end position="280"/>
    </location>
</feature>
<keyword evidence="10" id="KW-0067">ATP-binding</keyword>
<evidence type="ECO:0000256" key="14">
    <source>
        <dbReference type="SAM" id="Phobius"/>
    </source>
</evidence>
<dbReference type="SMART" id="SM00448">
    <property type="entry name" value="REC"/>
    <property type="match status" value="1"/>
</dbReference>
<keyword evidence="6 13" id="KW-0597">Phosphoprotein</keyword>
<comment type="subcellular location">
    <subcellularLocation>
        <location evidence="2">Cell membrane</location>
    </subcellularLocation>
    <subcellularLocation>
        <location evidence="3">Membrane raft</location>
        <topology evidence="3">Multi-pass membrane protein</topology>
    </subcellularLocation>
</comment>
<evidence type="ECO:0000256" key="7">
    <source>
        <dbReference type="ARBA" id="ARBA00022679"/>
    </source>
</evidence>
<organism evidence="18 19">
    <name type="scientific">Maribellus comscasis</name>
    <dbReference type="NCBI Taxonomy" id="2681766"/>
    <lineage>
        <taxon>Bacteria</taxon>
        <taxon>Pseudomonadati</taxon>
        <taxon>Bacteroidota</taxon>
        <taxon>Bacteroidia</taxon>
        <taxon>Marinilabiliales</taxon>
        <taxon>Prolixibacteraceae</taxon>
        <taxon>Maribellus</taxon>
    </lineage>
</organism>
<dbReference type="InterPro" id="IPR003661">
    <property type="entry name" value="HisK_dim/P_dom"/>
</dbReference>
<dbReference type="FunFam" id="1.10.287.130:FF:000001">
    <property type="entry name" value="Two-component sensor histidine kinase"/>
    <property type="match status" value="1"/>
</dbReference>
<dbReference type="PRINTS" id="PR00344">
    <property type="entry name" value="BCTRLSENSOR"/>
</dbReference>
<evidence type="ECO:0000256" key="15">
    <source>
        <dbReference type="SAM" id="SignalP"/>
    </source>
</evidence>
<dbReference type="Pfam" id="PF02518">
    <property type="entry name" value="HATPase_c"/>
    <property type="match status" value="1"/>
</dbReference>
<dbReference type="InterPro" id="IPR004358">
    <property type="entry name" value="Sig_transdc_His_kin-like_C"/>
</dbReference>
<evidence type="ECO:0000313" key="19">
    <source>
        <dbReference type="Proteomes" id="UP000428260"/>
    </source>
</evidence>
<dbReference type="CDD" id="cd17546">
    <property type="entry name" value="REC_hyHK_CKI1_RcsC-like"/>
    <property type="match status" value="1"/>
</dbReference>
<dbReference type="SUPFAM" id="SSF53850">
    <property type="entry name" value="Periplasmic binding protein-like II"/>
    <property type="match status" value="1"/>
</dbReference>
<keyword evidence="12 14" id="KW-0472">Membrane</keyword>
<dbReference type="InterPro" id="IPR011006">
    <property type="entry name" value="CheY-like_superfamily"/>
</dbReference>
<dbReference type="InterPro" id="IPR003594">
    <property type="entry name" value="HATPase_dom"/>
</dbReference>
<dbReference type="InterPro" id="IPR001638">
    <property type="entry name" value="Solute-binding_3/MltF_N"/>
</dbReference>
<protein>
    <recommendedName>
        <fullName evidence="4">histidine kinase</fullName>
        <ecNumber evidence="4">2.7.13.3</ecNumber>
    </recommendedName>
</protein>
<dbReference type="InterPro" id="IPR036890">
    <property type="entry name" value="HATPase_C_sf"/>
</dbReference>
<evidence type="ECO:0000256" key="8">
    <source>
        <dbReference type="ARBA" id="ARBA00022741"/>
    </source>
</evidence>
<gene>
    <name evidence="18" type="ORF">GM418_17455</name>
</gene>
<dbReference type="FunFam" id="3.30.565.10:FF:000023">
    <property type="entry name" value="PAS domain-containing sensor histidine kinase"/>
    <property type="match status" value="1"/>
</dbReference>
<dbReference type="SMART" id="SM00387">
    <property type="entry name" value="HATPase_c"/>
    <property type="match status" value="1"/>
</dbReference>
<dbReference type="SMART" id="SM00062">
    <property type="entry name" value="PBPb"/>
    <property type="match status" value="1"/>
</dbReference>
<evidence type="ECO:0000256" key="13">
    <source>
        <dbReference type="PROSITE-ProRule" id="PRU00169"/>
    </source>
</evidence>
<keyword evidence="19" id="KW-1185">Reference proteome</keyword>
<feature type="domain" description="Response regulatory" evidence="17">
    <location>
        <begin position="568"/>
        <end position="683"/>
    </location>
</feature>
<dbReference type="Gene3D" id="3.30.565.10">
    <property type="entry name" value="Histidine kinase-like ATPase, C-terminal domain"/>
    <property type="match status" value="1"/>
</dbReference>
<keyword evidence="5" id="KW-1003">Cell membrane</keyword>
<dbReference type="KEGG" id="mcos:GM418_17455"/>
<dbReference type="PROSITE" id="PS50110">
    <property type="entry name" value="RESPONSE_REGULATORY"/>
    <property type="match status" value="1"/>
</dbReference>
<keyword evidence="7" id="KW-0808">Transferase</keyword>
<dbReference type="SUPFAM" id="SSF55874">
    <property type="entry name" value="ATPase domain of HSP90 chaperone/DNA topoisomerase II/histidine kinase"/>
    <property type="match status" value="1"/>
</dbReference>
<reference evidence="18 19" key="1">
    <citation type="submission" date="2019-11" db="EMBL/GenBank/DDBJ databases">
        <authorList>
            <person name="Zheng R.K."/>
            <person name="Sun C.M."/>
        </authorList>
    </citation>
    <scope>NUCLEOTIDE SEQUENCE [LARGE SCALE GENOMIC DNA]</scope>
    <source>
        <strain evidence="18 19">WC007</strain>
    </source>
</reference>
<dbReference type="Pfam" id="PF00497">
    <property type="entry name" value="SBP_bac_3"/>
    <property type="match status" value="1"/>
</dbReference>
<dbReference type="Pfam" id="PF00072">
    <property type="entry name" value="Response_reg"/>
    <property type="match status" value="1"/>
</dbReference>
<evidence type="ECO:0000256" key="10">
    <source>
        <dbReference type="ARBA" id="ARBA00022840"/>
    </source>
</evidence>
<keyword evidence="15" id="KW-0732">Signal</keyword>
<dbReference type="RefSeq" id="WP_158868538.1">
    <property type="nucleotide sequence ID" value="NZ_CP046401.1"/>
</dbReference>
<evidence type="ECO:0000313" key="18">
    <source>
        <dbReference type="EMBL" id="QGY45395.1"/>
    </source>
</evidence>
<dbReference type="Pfam" id="PF00512">
    <property type="entry name" value="HisKA"/>
    <property type="match status" value="1"/>
</dbReference>
<keyword evidence="14" id="KW-0812">Transmembrane</keyword>
<dbReference type="Gene3D" id="3.40.190.10">
    <property type="entry name" value="Periplasmic binding protein-like II"/>
    <property type="match status" value="2"/>
</dbReference>
<dbReference type="GO" id="GO:0005886">
    <property type="term" value="C:plasma membrane"/>
    <property type="evidence" value="ECO:0007669"/>
    <property type="project" value="UniProtKB-SubCell"/>
</dbReference>
<evidence type="ECO:0000256" key="4">
    <source>
        <dbReference type="ARBA" id="ARBA00012438"/>
    </source>
</evidence>
<evidence type="ECO:0000256" key="6">
    <source>
        <dbReference type="ARBA" id="ARBA00022553"/>
    </source>
</evidence>
<keyword evidence="11" id="KW-0902">Two-component regulatory system</keyword>
<feature type="signal peptide" evidence="15">
    <location>
        <begin position="1"/>
        <end position="21"/>
    </location>
</feature>
<dbReference type="GO" id="GO:0005524">
    <property type="term" value="F:ATP binding"/>
    <property type="evidence" value="ECO:0007669"/>
    <property type="project" value="UniProtKB-KW"/>
</dbReference>
<evidence type="ECO:0000256" key="11">
    <source>
        <dbReference type="ARBA" id="ARBA00023012"/>
    </source>
</evidence>
<feature type="domain" description="Histidine kinase" evidence="16">
    <location>
        <begin position="325"/>
        <end position="543"/>
    </location>
</feature>
<feature type="chain" id="PRO_5026242945" description="histidine kinase" evidence="15">
    <location>
        <begin position="22"/>
        <end position="687"/>
    </location>
</feature>
<evidence type="ECO:0000259" key="17">
    <source>
        <dbReference type="PROSITE" id="PS50110"/>
    </source>
</evidence>
<evidence type="ECO:0000256" key="1">
    <source>
        <dbReference type="ARBA" id="ARBA00000085"/>
    </source>
</evidence>
<evidence type="ECO:0000256" key="5">
    <source>
        <dbReference type="ARBA" id="ARBA00022475"/>
    </source>
</evidence>
<proteinExistence type="predicted"/>
<dbReference type="EC" id="2.7.13.3" evidence="4"/>
<evidence type="ECO:0000256" key="3">
    <source>
        <dbReference type="ARBA" id="ARBA00004314"/>
    </source>
</evidence>